<proteinExistence type="predicted"/>
<dbReference type="Pfam" id="PF06067">
    <property type="entry name" value="DUF932"/>
    <property type="match status" value="1"/>
</dbReference>
<evidence type="ECO:0000313" key="2">
    <source>
        <dbReference type="Proteomes" id="UP000220157"/>
    </source>
</evidence>
<evidence type="ECO:0008006" key="3">
    <source>
        <dbReference type="Google" id="ProtNLM"/>
    </source>
</evidence>
<dbReference type="EMBL" id="NMTW01000007">
    <property type="protein sequence ID" value="PDX76941.1"/>
    <property type="molecule type" value="Genomic_DNA"/>
</dbReference>
<dbReference type="RefSeq" id="WP_097784710.1">
    <property type="nucleotide sequence ID" value="NZ_NMTW01000007.1"/>
</dbReference>
<protein>
    <recommendedName>
        <fullName evidence="3">DUF945 domain-containing protein</fullName>
    </recommendedName>
</protein>
<name>A0A2A7ACV7_9FIRM</name>
<dbReference type="NCBIfam" id="TIGR03299">
    <property type="entry name" value="LGT_TIGR03299"/>
    <property type="match status" value="1"/>
</dbReference>
<comment type="caution">
    <text evidence="1">The sequence shown here is derived from an EMBL/GenBank/DDBJ whole genome shotgun (WGS) entry which is preliminary data.</text>
</comment>
<evidence type="ECO:0000313" key="1">
    <source>
        <dbReference type="EMBL" id="PDX76941.1"/>
    </source>
</evidence>
<dbReference type="InterPro" id="IPR026325">
    <property type="entry name" value="DUF932"/>
</dbReference>
<gene>
    <name evidence="1" type="ORF">CGS56_00675</name>
</gene>
<accession>A0A2A7ACV7</accession>
<sequence length="311" mass="35120">MPANVETMFSVRETPWHGLGRIVMDAPASREALELAGLDWQVESRNIYSGTGAMIPSYRANVRSTDDAVLGVVSDRYRIVQNEEAFQFTDDLLGEGVTYETAGSLQGGRKVWMLARLPRKYLIAGDQVVPYLVIFNSHDGSSGVKVAMTPIRVVCQNTLNLALNTAKRSWTARHTENVLLRVQDARETLQLASNYMVELGNRGEELARIDLSDHKVQEFINEFFPISEDLSDCQRKNNLRLQKDLKARYYNAPDLEWVGKNGWRFINAVSDFATHADPLRKTKNYNENLFLRTAEGNPMIDKAYKMVLAAA</sequence>
<dbReference type="Proteomes" id="UP000220157">
    <property type="component" value="Unassembled WGS sequence"/>
</dbReference>
<dbReference type="InterPro" id="IPR017686">
    <property type="entry name" value="Phg/plasmid-like_prot"/>
</dbReference>
<organism evidence="1 2">
    <name type="scientific">Faecalibacterium prausnitzii</name>
    <dbReference type="NCBI Taxonomy" id="853"/>
    <lineage>
        <taxon>Bacteria</taxon>
        <taxon>Bacillati</taxon>
        <taxon>Bacillota</taxon>
        <taxon>Clostridia</taxon>
        <taxon>Eubacteriales</taxon>
        <taxon>Oscillospiraceae</taxon>
        <taxon>Faecalibacterium</taxon>
    </lineage>
</organism>
<reference evidence="1 2" key="1">
    <citation type="journal article" date="2017" name="Front. Microbiol.">
        <title>New Insights into the Diversity of the Genus Faecalibacterium.</title>
        <authorList>
            <person name="Benevides L."/>
            <person name="Burman S."/>
            <person name="Martin R."/>
            <person name="Robert V."/>
            <person name="Thomas M."/>
            <person name="Miquel S."/>
            <person name="Chain F."/>
            <person name="Sokol H."/>
            <person name="Bermudez-Humaran L.G."/>
            <person name="Morrison M."/>
            <person name="Langella P."/>
            <person name="Azevedo V.A."/>
            <person name="Chatel J.M."/>
            <person name="Soares S."/>
        </authorList>
    </citation>
    <scope>NUCLEOTIDE SEQUENCE [LARGE SCALE GENOMIC DNA]</scope>
    <source>
        <strain evidence="1 2">CNCM I 4573</strain>
    </source>
</reference>
<dbReference type="AlphaFoldDB" id="A0A2A7ACV7"/>